<dbReference type="Proteomes" id="UP001054252">
    <property type="component" value="Unassembled WGS sequence"/>
</dbReference>
<name>A0AAV5IQT7_9ROSI</name>
<dbReference type="AlphaFoldDB" id="A0AAV5IQT7"/>
<proteinExistence type="predicted"/>
<evidence type="ECO:0000313" key="2">
    <source>
        <dbReference type="Proteomes" id="UP001054252"/>
    </source>
</evidence>
<evidence type="ECO:0000313" key="1">
    <source>
        <dbReference type="EMBL" id="GKV02186.1"/>
    </source>
</evidence>
<sequence length="41" mass="4944">MRTCCFSWDFAYNQGRGFWFANGCQKEVFLIGHILRKVRQE</sequence>
<protein>
    <submittedName>
        <fullName evidence="1">Uncharacterized protein</fullName>
    </submittedName>
</protein>
<dbReference type="EMBL" id="BPVZ01000018">
    <property type="protein sequence ID" value="GKV02186.1"/>
    <property type="molecule type" value="Genomic_DNA"/>
</dbReference>
<gene>
    <name evidence="1" type="ORF">SLEP1_g14649</name>
</gene>
<reference evidence="1 2" key="1">
    <citation type="journal article" date="2021" name="Commun. Biol.">
        <title>The genome of Shorea leprosula (Dipterocarpaceae) highlights the ecological relevance of drought in aseasonal tropical rainforests.</title>
        <authorList>
            <person name="Ng K.K.S."/>
            <person name="Kobayashi M.J."/>
            <person name="Fawcett J.A."/>
            <person name="Hatakeyama M."/>
            <person name="Paape T."/>
            <person name="Ng C.H."/>
            <person name="Ang C.C."/>
            <person name="Tnah L.H."/>
            <person name="Lee C.T."/>
            <person name="Nishiyama T."/>
            <person name="Sese J."/>
            <person name="O'Brien M.J."/>
            <person name="Copetti D."/>
            <person name="Mohd Noor M.I."/>
            <person name="Ong R.C."/>
            <person name="Putra M."/>
            <person name="Sireger I.Z."/>
            <person name="Indrioko S."/>
            <person name="Kosugi Y."/>
            <person name="Izuno A."/>
            <person name="Isagi Y."/>
            <person name="Lee S.L."/>
            <person name="Shimizu K.K."/>
        </authorList>
    </citation>
    <scope>NUCLEOTIDE SEQUENCE [LARGE SCALE GENOMIC DNA]</scope>
    <source>
        <strain evidence="1">214</strain>
    </source>
</reference>
<keyword evidence="2" id="KW-1185">Reference proteome</keyword>
<organism evidence="1 2">
    <name type="scientific">Rubroshorea leprosula</name>
    <dbReference type="NCBI Taxonomy" id="152421"/>
    <lineage>
        <taxon>Eukaryota</taxon>
        <taxon>Viridiplantae</taxon>
        <taxon>Streptophyta</taxon>
        <taxon>Embryophyta</taxon>
        <taxon>Tracheophyta</taxon>
        <taxon>Spermatophyta</taxon>
        <taxon>Magnoliopsida</taxon>
        <taxon>eudicotyledons</taxon>
        <taxon>Gunneridae</taxon>
        <taxon>Pentapetalae</taxon>
        <taxon>rosids</taxon>
        <taxon>malvids</taxon>
        <taxon>Malvales</taxon>
        <taxon>Dipterocarpaceae</taxon>
        <taxon>Rubroshorea</taxon>
    </lineage>
</organism>
<comment type="caution">
    <text evidence="1">The sequence shown here is derived from an EMBL/GenBank/DDBJ whole genome shotgun (WGS) entry which is preliminary data.</text>
</comment>
<accession>A0AAV5IQT7</accession>